<gene>
    <name evidence="1" type="ORF">AGR3A_Cc250047</name>
</gene>
<organism evidence="1 2">
    <name type="scientific">Agrobacterium tomkonis CFBP 6623</name>
    <dbReference type="NCBI Taxonomy" id="1183432"/>
    <lineage>
        <taxon>Bacteria</taxon>
        <taxon>Pseudomonadati</taxon>
        <taxon>Pseudomonadota</taxon>
        <taxon>Alphaproteobacteria</taxon>
        <taxon>Hyphomicrobiales</taxon>
        <taxon>Rhizobiaceae</taxon>
        <taxon>Rhizobium/Agrobacterium group</taxon>
        <taxon>Agrobacterium</taxon>
        <taxon>Agrobacterium tumefaciens complex</taxon>
    </lineage>
</organism>
<dbReference type="InterPro" id="IPR003718">
    <property type="entry name" value="OsmC/Ohr_fam"/>
</dbReference>
<dbReference type="AlphaFoldDB" id="A0A1S7PCB8"/>
<dbReference type="InterPro" id="IPR015946">
    <property type="entry name" value="KH_dom-like_a/b"/>
</dbReference>
<dbReference type="PANTHER" id="PTHR34352:SF1">
    <property type="entry name" value="PROTEIN YHFA"/>
    <property type="match status" value="1"/>
</dbReference>
<sequence>MGQDVNQFRVKKRPTGAVVTLARLGHPDVVTATGGALKVVTGASEPGFNPLDLLYSSLAACLALSARIAASSMGLLDRFERVTVHVSGQKADEEPSRIIRFDIRIAIEGDFDGQTRAAIAHAAEDICTVSNTLKGDAEFVMSIAD</sequence>
<protein>
    <recommendedName>
        <fullName evidence="3">Stress-induced protein</fullName>
    </recommendedName>
</protein>
<evidence type="ECO:0000313" key="2">
    <source>
        <dbReference type="Proteomes" id="UP000191988"/>
    </source>
</evidence>
<name>A0A1S7PCB8_9HYPH</name>
<dbReference type="Pfam" id="PF02566">
    <property type="entry name" value="OsmC"/>
    <property type="match status" value="1"/>
</dbReference>
<evidence type="ECO:0008006" key="3">
    <source>
        <dbReference type="Google" id="ProtNLM"/>
    </source>
</evidence>
<reference evidence="2" key="1">
    <citation type="submission" date="2016-01" db="EMBL/GenBank/DDBJ databases">
        <authorList>
            <person name="Regsiter A."/>
            <person name="william w."/>
        </authorList>
    </citation>
    <scope>NUCLEOTIDE SEQUENCE [LARGE SCALE GENOMIC DNA]</scope>
    <source>
        <strain evidence="2">CFBP 6623</strain>
    </source>
</reference>
<evidence type="ECO:0000313" key="1">
    <source>
        <dbReference type="EMBL" id="CUX19274.1"/>
    </source>
</evidence>
<dbReference type="InterPro" id="IPR036102">
    <property type="entry name" value="OsmC/Ohrsf"/>
</dbReference>
<dbReference type="EMBL" id="FBWK01000018">
    <property type="protein sequence ID" value="CUX19274.1"/>
    <property type="molecule type" value="Genomic_DNA"/>
</dbReference>
<dbReference type="Proteomes" id="UP000191988">
    <property type="component" value="Unassembled WGS sequence"/>
</dbReference>
<proteinExistence type="predicted"/>
<keyword evidence="2" id="KW-1185">Reference proteome</keyword>
<accession>A0A1S7PCB8</accession>
<dbReference type="STRING" id="1183432.AGR3A_Cc250047"/>
<dbReference type="Gene3D" id="3.30.300.20">
    <property type="match status" value="1"/>
</dbReference>
<dbReference type="SUPFAM" id="SSF82784">
    <property type="entry name" value="OsmC-like"/>
    <property type="match status" value="1"/>
</dbReference>
<dbReference type="PANTHER" id="PTHR34352">
    <property type="entry name" value="PROTEIN YHFA"/>
    <property type="match status" value="1"/>
</dbReference>